<sequence>MKALSQKVFLMPSCPVPIAAWMACVRIAVWESLGGGEAKREPIHGQPSWRRARAVQERDSVVLMSVLFLATFFSPYFELIERAR</sequence>
<keyword evidence="1" id="KW-0812">Transmembrane</keyword>
<keyword evidence="1" id="KW-0472">Membrane</keyword>
<proteinExistence type="predicted"/>
<keyword evidence="1" id="KW-1133">Transmembrane helix</keyword>
<dbReference type="AlphaFoldDB" id="A0AA88Q487"/>
<accession>A0AA88Q487</accession>
<evidence type="ECO:0000313" key="3">
    <source>
        <dbReference type="Proteomes" id="UP001187343"/>
    </source>
</evidence>
<protein>
    <submittedName>
        <fullName evidence="2">Uncharacterized protein</fullName>
    </submittedName>
</protein>
<reference evidence="2" key="1">
    <citation type="submission" date="2023-08" db="EMBL/GenBank/DDBJ databases">
        <title>Chromosome-level Genome Assembly of mud carp (Cirrhinus molitorella).</title>
        <authorList>
            <person name="Liu H."/>
        </authorList>
    </citation>
    <scope>NUCLEOTIDE SEQUENCE</scope>
    <source>
        <strain evidence="2">Prfri</strain>
        <tissue evidence="2">Muscle</tissue>
    </source>
</reference>
<evidence type="ECO:0000256" key="1">
    <source>
        <dbReference type="SAM" id="Phobius"/>
    </source>
</evidence>
<organism evidence="2 3">
    <name type="scientific">Cirrhinus molitorella</name>
    <name type="common">mud carp</name>
    <dbReference type="NCBI Taxonomy" id="172907"/>
    <lineage>
        <taxon>Eukaryota</taxon>
        <taxon>Metazoa</taxon>
        <taxon>Chordata</taxon>
        <taxon>Craniata</taxon>
        <taxon>Vertebrata</taxon>
        <taxon>Euteleostomi</taxon>
        <taxon>Actinopterygii</taxon>
        <taxon>Neopterygii</taxon>
        <taxon>Teleostei</taxon>
        <taxon>Ostariophysi</taxon>
        <taxon>Cypriniformes</taxon>
        <taxon>Cyprinidae</taxon>
        <taxon>Labeoninae</taxon>
        <taxon>Labeonini</taxon>
        <taxon>Cirrhinus</taxon>
    </lineage>
</organism>
<evidence type="ECO:0000313" key="2">
    <source>
        <dbReference type="EMBL" id="KAK2911914.1"/>
    </source>
</evidence>
<dbReference type="PROSITE" id="PS51257">
    <property type="entry name" value="PROKAR_LIPOPROTEIN"/>
    <property type="match status" value="1"/>
</dbReference>
<name>A0AA88Q487_9TELE</name>
<comment type="caution">
    <text evidence="2">The sequence shown here is derived from an EMBL/GenBank/DDBJ whole genome shotgun (WGS) entry which is preliminary data.</text>
</comment>
<dbReference type="EMBL" id="JAUYZG010000003">
    <property type="protein sequence ID" value="KAK2911914.1"/>
    <property type="molecule type" value="Genomic_DNA"/>
</dbReference>
<dbReference type="Proteomes" id="UP001187343">
    <property type="component" value="Unassembled WGS sequence"/>
</dbReference>
<feature type="transmembrane region" description="Helical" evidence="1">
    <location>
        <begin position="60"/>
        <end position="77"/>
    </location>
</feature>
<gene>
    <name evidence="2" type="ORF">Q8A67_004047</name>
</gene>
<keyword evidence="3" id="KW-1185">Reference proteome</keyword>